<feature type="compositionally biased region" description="Low complexity" evidence="1">
    <location>
        <begin position="18"/>
        <end position="29"/>
    </location>
</feature>
<evidence type="ECO:0000313" key="2">
    <source>
        <dbReference type="EMBL" id="KAJ8965268.1"/>
    </source>
</evidence>
<dbReference type="Proteomes" id="UP001162164">
    <property type="component" value="Unassembled WGS sequence"/>
</dbReference>
<protein>
    <submittedName>
        <fullName evidence="2">Uncharacterized protein</fullName>
    </submittedName>
</protein>
<dbReference type="EMBL" id="JAPWTJ010002647">
    <property type="protein sequence ID" value="KAJ8965268.1"/>
    <property type="molecule type" value="Genomic_DNA"/>
</dbReference>
<evidence type="ECO:0000313" key="3">
    <source>
        <dbReference type="Proteomes" id="UP001162164"/>
    </source>
</evidence>
<proteinExistence type="predicted"/>
<sequence>MSSSSENEDNRSRRLWADTSTSDSDFSTDSSKDYELHRRVQWSDEEFRMRFRLSKDTVTMIEQRIGNNIGPTSERNHAVTAMQQILLVLRFCAI</sequence>
<reference evidence="2" key="1">
    <citation type="journal article" date="2023" name="Insect Mol. Biol.">
        <title>Genome sequencing provides insights into the evolution of gene families encoding plant cell wall-degrading enzymes in longhorned beetles.</title>
        <authorList>
            <person name="Shin N.R."/>
            <person name="Okamura Y."/>
            <person name="Kirsch R."/>
            <person name="Pauchet Y."/>
        </authorList>
    </citation>
    <scope>NUCLEOTIDE SEQUENCE</scope>
    <source>
        <strain evidence="2">MMC_N1</strain>
    </source>
</reference>
<organism evidence="2 3">
    <name type="scientific">Molorchus minor</name>
    <dbReference type="NCBI Taxonomy" id="1323400"/>
    <lineage>
        <taxon>Eukaryota</taxon>
        <taxon>Metazoa</taxon>
        <taxon>Ecdysozoa</taxon>
        <taxon>Arthropoda</taxon>
        <taxon>Hexapoda</taxon>
        <taxon>Insecta</taxon>
        <taxon>Pterygota</taxon>
        <taxon>Neoptera</taxon>
        <taxon>Endopterygota</taxon>
        <taxon>Coleoptera</taxon>
        <taxon>Polyphaga</taxon>
        <taxon>Cucujiformia</taxon>
        <taxon>Chrysomeloidea</taxon>
        <taxon>Cerambycidae</taxon>
        <taxon>Lamiinae</taxon>
        <taxon>Monochamini</taxon>
        <taxon>Molorchus</taxon>
    </lineage>
</organism>
<keyword evidence="3" id="KW-1185">Reference proteome</keyword>
<evidence type="ECO:0000256" key="1">
    <source>
        <dbReference type="SAM" id="MobiDB-lite"/>
    </source>
</evidence>
<gene>
    <name evidence="2" type="ORF">NQ317_005145</name>
</gene>
<name>A0ABQ9ITG4_9CUCU</name>
<accession>A0ABQ9ITG4</accession>
<comment type="caution">
    <text evidence="2">The sequence shown here is derived from an EMBL/GenBank/DDBJ whole genome shotgun (WGS) entry which is preliminary data.</text>
</comment>
<feature type="region of interest" description="Disordered" evidence="1">
    <location>
        <begin position="1"/>
        <end position="32"/>
    </location>
</feature>